<dbReference type="EMBL" id="HG316454">
    <property type="protein sequence ID" value="CDF87893.1"/>
    <property type="molecule type" value="Genomic_DNA"/>
</dbReference>
<dbReference type="InterPro" id="IPR036390">
    <property type="entry name" value="WH_DNA-bd_sf"/>
</dbReference>
<dbReference type="InterPro" id="IPR000232">
    <property type="entry name" value="HSF_DNA-bd"/>
</dbReference>
<evidence type="ECO:0000256" key="4">
    <source>
        <dbReference type="ARBA" id="ARBA00023125"/>
    </source>
</evidence>
<dbReference type="PROSITE" id="PS00434">
    <property type="entry name" value="HSF_DOMAIN"/>
    <property type="match status" value="1"/>
</dbReference>
<dbReference type="PANTHER" id="PTHR10015">
    <property type="entry name" value="HEAT SHOCK TRANSCRIPTION FACTOR"/>
    <property type="match status" value="1"/>
</dbReference>
<dbReference type="PRINTS" id="PR00056">
    <property type="entry name" value="HSFDOMAIN"/>
</dbReference>
<evidence type="ECO:0000313" key="15">
    <source>
        <dbReference type="Proteomes" id="UP000019375"/>
    </source>
</evidence>
<feature type="region of interest" description="Disordered" evidence="12">
    <location>
        <begin position="312"/>
        <end position="347"/>
    </location>
</feature>
<dbReference type="GO" id="GO:0043565">
    <property type="term" value="F:sequence-specific DNA binding"/>
    <property type="evidence" value="ECO:0007669"/>
    <property type="project" value="InterPro"/>
</dbReference>
<comment type="subunit">
    <text evidence="8">Homotrimer. Homotrimerization increases the affinity of HSF1 to DNA.</text>
</comment>
<dbReference type="GO" id="GO:0005634">
    <property type="term" value="C:nucleus"/>
    <property type="evidence" value="ECO:0007669"/>
    <property type="project" value="UniProtKB-SubCell"/>
</dbReference>
<evidence type="ECO:0000313" key="14">
    <source>
        <dbReference type="EMBL" id="CDF87893.1"/>
    </source>
</evidence>
<keyword evidence="15" id="KW-1185">Reference proteome</keyword>
<dbReference type="AlphaFoldDB" id="A0A8J2X5M4"/>
<dbReference type="Gene3D" id="1.10.10.10">
    <property type="entry name" value="Winged helix-like DNA-binding domain superfamily/Winged helix DNA-binding domain"/>
    <property type="match status" value="1"/>
</dbReference>
<evidence type="ECO:0000256" key="7">
    <source>
        <dbReference type="ARBA" id="ARBA00059868"/>
    </source>
</evidence>
<dbReference type="InterPro" id="IPR036388">
    <property type="entry name" value="WH-like_DNA-bd_sf"/>
</dbReference>
<evidence type="ECO:0000256" key="5">
    <source>
        <dbReference type="ARBA" id="ARBA00023163"/>
    </source>
</evidence>
<dbReference type="GO" id="GO:0032993">
    <property type="term" value="C:protein-DNA complex"/>
    <property type="evidence" value="ECO:0007669"/>
    <property type="project" value="UniProtKB-ARBA"/>
</dbReference>
<evidence type="ECO:0000256" key="9">
    <source>
        <dbReference type="ARBA" id="ARBA00068818"/>
    </source>
</evidence>
<proteinExistence type="inferred from homology"/>
<keyword evidence="4" id="KW-0238">DNA-binding</keyword>
<reference evidence="15" key="1">
    <citation type="journal article" date="2013" name="Genome Announc.">
        <title>Genome sequence of the food spoilage yeast Zygosaccharomyces bailii CLIB 213(T).</title>
        <authorList>
            <person name="Galeote V."/>
            <person name="Bigey F."/>
            <person name="Devillers H."/>
            <person name="Neuveglise C."/>
            <person name="Dequin S."/>
        </authorList>
    </citation>
    <scope>NUCLEOTIDE SEQUENCE [LARGE SCALE GENOMIC DNA]</scope>
    <source>
        <strain evidence="15">CLIB 213 / ATCC 58445 / CBS 680 / CCRC 21525 / NBRC 1098 / NCYC 1416 / NRRL Y-2227</strain>
    </source>
</reference>
<evidence type="ECO:0000256" key="1">
    <source>
        <dbReference type="ARBA" id="ARBA00004123"/>
    </source>
</evidence>
<sequence length="538" mass="60591">MDRSPDKEVAVPPLNDDDIEQILHPNNLFTDELRQLDRDSNSGAIEDIINPSVDQSHGTRPDNAMQRLTPMRVNNQLLPSRMFRPQPPPQQAPRPSTHRTRPAFVNKVWSMLNDESNSNLIKWAEDGKSFVVVNREEFVHQVLPKYFKHSNFASFVRQLNMYGWHKVQDVRSGSIQNSSDDKWQFENEFFIKDREDLLQHIVRQKSANQARIHGLNENNDMHLSEYHLNDSGNLTALLNELEQIKYSQMALSKDLIRINKDNELLWKENMLARERHRTQQQALEKILRFLASLVPHMDQKMIAEGIFNDGANGESSAQGVQTPSAPPTGVPVGGSGTSVPSPGGANGFPYDNDMADLQNLYEGALPFEQRYLLKNRSPSLHYDSVDGSTGRISEIPYDEDDDPKSNRSSFLSHLQSNMEEQDARIQHLEDMVSSQANPPPRTGFTPLLQPDDNLMSLQENSPGVVVQDLPAHNVDNVENVGNASNVSNISNASSINNVNGANNVKSLDLLNGVHNKRSLVESDDDPLIEEIDTKKPKH</sequence>
<dbReference type="GO" id="GO:0003700">
    <property type="term" value="F:DNA-binding transcription factor activity"/>
    <property type="evidence" value="ECO:0007669"/>
    <property type="project" value="InterPro"/>
</dbReference>
<dbReference type="SUPFAM" id="SSF46785">
    <property type="entry name" value="Winged helix' DNA-binding domain"/>
    <property type="match status" value="1"/>
</dbReference>
<dbReference type="Pfam" id="PF00447">
    <property type="entry name" value="HSF_DNA-bind"/>
    <property type="match status" value="1"/>
</dbReference>
<keyword evidence="5" id="KW-0804">Transcription</keyword>
<keyword evidence="3" id="KW-0805">Transcription regulation</keyword>
<comment type="similarity">
    <text evidence="2 11">Belongs to the HSF family.</text>
</comment>
<name>A0A8J2X5M4_ZYGB2</name>
<feature type="region of interest" description="Disordered" evidence="12">
    <location>
        <begin position="379"/>
        <end position="409"/>
    </location>
</feature>
<protein>
    <recommendedName>
        <fullName evidence="9">Heat shock transcription factor</fullName>
    </recommendedName>
    <alternativeName>
        <fullName evidence="10">Heat shock factor protein</fullName>
    </alternativeName>
</protein>
<feature type="domain" description="HSF-type DNA-binding" evidence="13">
    <location>
        <begin position="143"/>
        <end position="167"/>
    </location>
</feature>
<evidence type="ECO:0000256" key="11">
    <source>
        <dbReference type="RuleBase" id="RU004020"/>
    </source>
</evidence>
<accession>A0A8J2X5M4</accession>
<dbReference type="Proteomes" id="UP000019375">
    <property type="component" value="Unassembled WGS sequence"/>
</dbReference>
<dbReference type="FunFam" id="1.10.10.10:FF:000027">
    <property type="entry name" value="Heat shock transcription factor 1"/>
    <property type="match status" value="1"/>
</dbReference>
<keyword evidence="6" id="KW-0539">Nucleus</keyword>
<dbReference type="PANTHER" id="PTHR10015:SF427">
    <property type="entry name" value="HEAT SHOCK FACTOR PROTEIN"/>
    <property type="match status" value="1"/>
</dbReference>
<comment type="function">
    <text evidence="7">DNA-binding transcription factor that specifically binds heat shock promoter elements (HSE) and activates transcription.</text>
</comment>
<comment type="subcellular location">
    <subcellularLocation>
        <location evidence="1">Nucleus</location>
    </subcellularLocation>
</comment>
<organism evidence="14 15">
    <name type="scientific">Zygosaccharomyces bailii (strain CLIB 213 / ATCC 58445 / CBS 680 / BCRC 21525 / NBRC 1098 / NCYC 1416 / NRRL Y-2227)</name>
    <dbReference type="NCBI Taxonomy" id="1333698"/>
    <lineage>
        <taxon>Eukaryota</taxon>
        <taxon>Fungi</taxon>
        <taxon>Dikarya</taxon>
        <taxon>Ascomycota</taxon>
        <taxon>Saccharomycotina</taxon>
        <taxon>Saccharomycetes</taxon>
        <taxon>Saccharomycetales</taxon>
        <taxon>Saccharomycetaceae</taxon>
        <taxon>Zygosaccharomyces</taxon>
    </lineage>
</organism>
<gene>
    <name evidence="14" type="ORF">BN860_16864g</name>
</gene>
<evidence type="ECO:0000256" key="3">
    <source>
        <dbReference type="ARBA" id="ARBA00023015"/>
    </source>
</evidence>
<dbReference type="OrthoDB" id="60033at2759"/>
<evidence type="ECO:0000256" key="2">
    <source>
        <dbReference type="ARBA" id="ARBA00006403"/>
    </source>
</evidence>
<dbReference type="SMART" id="SM00415">
    <property type="entry name" value="HSF"/>
    <property type="match status" value="1"/>
</dbReference>
<evidence type="ECO:0000256" key="12">
    <source>
        <dbReference type="SAM" id="MobiDB-lite"/>
    </source>
</evidence>
<evidence type="ECO:0000256" key="8">
    <source>
        <dbReference type="ARBA" id="ARBA00062447"/>
    </source>
</evidence>
<evidence type="ECO:0000256" key="10">
    <source>
        <dbReference type="ARBA" id="ARBA00084017"/>
    </source>
</evidence>
<evidence type="ECO:0000259" key="13">
    <source>
        <dbReference type="PROSITE" id="PS00434"/>
    </source>
</evidence>
<evidence type="ECO:0000256" key="6">
    <source>
        <dbReference type="ARBA" id="ARBA00023242"/>
    </source>
</evidence>
<feature type="region of interest" description="Disordered" evidence="12">
    <location>
        <begin position="79"/>
        <end position="100"/>
    </location>
</feature>